<keyword evidence="2" id="KW-1185">Reference proteome</keyword>
<organism evidence="1 2">
    <name type="scientific">Bimuria novae-zelandiae CBS 107.79</name>
    <dbReference type="NCBI Taxonomy" id="1447943"/>
    <lineage>
        <taxon>Eukaryota</taxon>
        <taxon>Fungi</taxon>
        <taxon>Dikarya</taxon>
        <taxon>Ascomycota</taxon>
        <taxon>Pezizomycotina</taxon>
        <taxon>Dothideomycetes</taxon>
        <taxon>Pleosporomycetidae</taxon>
        <taxon>Pleosporales</taxon>
        <taxon>Massarineae</taxon>
        <taxon>Didymosphaeriaceae</taxon>
        <taxon>Bimuria</taxon>
    </lineage>
</organism>
<gene>
    <name evidence="1" type="ORF">BU23DRAFT_647486</name>
</gene>
<dbReference type="Proteomes" id="UP000800036">
    <property type="component" value="Unassembled WGS sequence"/>
</dbReference>
<sequence>MARPGDPSVPPTNGKCLLLALPAELRLEIWVRVTPGDTAMRLFAASRHYTNSRFQALALTPELRGFTIRCGKKAVQEDEEVCSAECDENGELDENTFSDPAKLRSIYTKRPGFLHPIRRRIVAFFTQYTKAMIRIVVPGLSNWMPVFEQVRIGYWVITKLRGRTVPSLSAEMDTYVQSAWDVDQEYLEAYSLPNIKFVPPIGEIFERKELHTWLTNSGHPPATIDFWMAEVESWYTGGIGILQTRMHFNMDLAKAYCAAVSNGCTRDPEFSTKESWR</sequence>
<reference evidence="1" key="1">
    <citation type="journal article" date="2020" name="Stud. Mycol.">
        <title>101 Dothideomycetes genomes: a test case for predicting lifestyles and emergence of pathogens.</title>
        <authorList>
            <person name="Haridas S."/>
            <person name="Albert R."/>
            <person name="Binder M."/>
            <person name="Bloem J."/>
            <person name="Labutti K."/>
            <person name="Salamov A."/>
            <person name="Andreopoulos B."/>
            <person name="Baker S."/>
            <person name="Barry K."/>
            <person name="Bills G."/>
            <person name="Bluhm B."/>
            <person name="Cannon C."/>
            <person name="Castanera R."/>
            <person name="Culley D."/>
            <person name="Daum C."/>
            <person name="Ezra D."/>
            <person name="Gonzalez J."/>
            <person name="Henrissat B."/>
            <person name="Kuo A."/>
            <person name="Liang C."/>
            <person name="Lipzen A."/>
            <person name="Lutzoni F."/>
            <person name="Magnuson J."/>
            <person name="Mondo S."/>
            <person name="Nolan M."/>
            <person name="Ohm R."/>
            <person name="Pangilinan J."/>
            <person name="Park H.-J."/>
            <person name="Ramirez L."/>
            <person name="Alfaro M."/>
            <person name="Sun H."/>
            <person name="Tritt A."/>
            <person name="Yoshinaga Y."/>
            <person name="Zwiers L.-H."/>
            <person name="Turgeon B."/>
            <person name="Goodwin S."/>
            <person name="Spatafora J."/>
            <person name="Crous P."/>
            <person name="Grigoriev I."/>
        </authorList>
    </citation>
    <scope>NUCLEOTIDE SEQUENCE</scope>
    <source>
        <strain evidence="1">CBS 107.79</strain>
    </source>
</reference>
<name>A0A6A5VPM7_9PLEO</name>
<proteinExistence type="predicted"/>
<evidence type="ECO:0000313" key="2">
    <source>
        <dbReference type="Proteomes" id="UP000800036"/>
    </source>
</evidence>
<dbReference type="EMBL" id="ML976659">
    <property type="protein sequence ID" value="KAF1978895.1"/>
    <property type="molecule type" value="Genomic_DNA"/>
</dbReference>
<dbReference type="AlphaFoldDB" id="A0A6A5VPM7"/>
<accession>A0A6A5VPM7</accession>
<evidence type="ECO:0000313" key="1">
    <source>
        <dbReference type="EMBL" id="KAF1978895.1"/>
    </source>
</evidence>
<protein>
    <submittedName>
        <fullName evidence="1">Uncharacterized protein</fullName>
    </submittedName>
</protein>